<dbReference type="SUPFAM" id="SSF53335">
    <property type="entry name" value="S-adenosyl-L-methionine-dependent methyltransferases"/>
    <property type="match status" value="1"/>
</dbReference>
<gene>
    <name evidence="9" type="ORF">PBRA_005958</name>
    <name evidence="10" type="ORF">PLBR_LOCUS5279</name>
</gene>
<evidence type="ECO:0000313" key="9">
    <source>
        <dbReference type="EMBL" id="CEO97844.1"/>
    </source>
</evidence>
<evidence type="ECO:0000256" key="5">
    <source>
        <dbReference type="ARBA" id="ARBA00023014"/>
    </source>
</evidence>
<comment type="subcellular location">
    <subcellularLocation>
        <location evidence="1">Mitochondrion</location>
    </subcellularLocation>
</comment>
<evidence type="ECO:0008006" key="13">
    <source>
        <dbReference type="Google" id="ProtNLM"/>
    </source>
</evidence>
<feature type="region of interest" description="Disordered" evidence="8">
    <location>
        <begin position="493"/>
        <end position="514"/>
    </location>
</feature>
<accession>A0A0G4IRR6</accession>
<dbReference type="InterPro" id="IPR052571">
    <property type="entry name" value="Mt_RNA_Methyltransferase"/>
</dbReference>
<dbReference type="InterPro" id="IPR015324">
    <property type="entry name" value="Ribosomal_Rsm22-like"/>
</dbReference>
<evidence type="ECO:0000313" key="10">
    <source>
        <dbReference type="EMBL" id="SPQ98064.1"/>
    </source>
</evidence>
<evidence type="ECO:0000256" key="2">
    <source>
        <dbReference type="ARBA" id="ARBA00022723"/>
    </source>
</evidence>
<keyword evidence="6 10" id="KW-0496">Mitochondrion</keyword>
<dbReference type="GO" id="GO:0005763">
    <property type="term" value="C:mitochondrial small ribosomal subunit"/>
    <property type="evidence" value="ECO:0007669"/>
    <property type="project" value="TreeGrafter"/>
</dbReference>
<evidence type="ECO:0000313" key="12">
    <source>
        <dbReference type="Proteomes" id="UP000290189"/>
    </source>
</evidence>
<proteinExistence type="predicted"/>
<keyword evidence="4" id="KW-0408">Iron</keyword>
<dbReference type="PANTHER" id="PTHR13184">
    <property type="entry name" value="37S RIBOSOMAL PROTEIN S22"/>
    <property type="match status" value="1"/>
</dbReference>
<comment type="function">
    <text evidence="7">Mitochondrial ribosome (mitoribosome) assembly factor. Binds at the interface of the head and body domains of the mitochondrial small ribosomal subunit (mt-SSU), occluding the mRNA channel and preventing compaction of the head domain towards the body. Probable inactive methyltransferase: retains the characteristic folding and ability to bind S-adenosyl-L-methionine, but it probably lost its methyltransferase activity.</text>
</comment>
<dbReference type="Proteomes" id="UP000039324">
    <property type="component" value="Unassembled WGS sequence"/>
</dbReference>
<dbReference type="EMBL" id="CDSF01000081">
    <property type="protein sequence ID" value="CEO97844.1"/>
    <property type="molecule type" value="Genomic_DNA"/>
</dbReference>
<keyword evidence="2" id="KW-0479">Metal-binding</keyword>
<dbReference type="GO" id="GO:0046872">
    <property type="term" value="F:metal ion binding"/>
    <property type="evidence" value="ECO:0007669"/>
    <property type="project" value="UniProtKB-KW"/>
</dbReference>
<protein>
    <recommendedName>
        <fullName evidence="13">Methyltransferase domain-containing protein</fullName>
    </recommendedName>
</protein>
<evidence type="ECO:0000313" key="11">
    <source>
        <dbReference type="Proteomes" id="UP000039324"/>
    </source>
</evidence>
<keyword evidence="3" id="KW-0809">Transit peptide</keyword>
<name>A0A0G4IRR6_PLABS</name>
<dbReference type="Proteomes" id="UP000290189">
    <property type="component" value="Unassembled WGS sequence"/>
</dbReference>
<reference evidence="9 11" key="1">
    <citation type="submission" date="2015-02" db="EMBL/GenBank/DDBJ databases">
        <authorList>
            <person name="Chooi Y.-H."/>
        </authorList>
    </citation>
    <scope>NUCLEOTIDE SEQUENCE [LARGE SCALE GENOMIC DNA]</scope>
    <source>
        <strain evidence="9">E3</strain>
    </source>
</reference>
<dbReference type="GO" id="GO:0008168">
    <property type="term" value="F:methyltransferase activity"/>
    <property type="evidence" value="ECO:0007669"/>
    <property type="project" value="InterPro"/>
</dbReference>
<keyword evidence="11" id="KW-1185">Reference proteome</keyword>
<dbReference type="GO" id="GO:0006412">
    <property type="term" value="P:translation"/>
    <property type="evidence" value="ECO:0007669"/>
    <property type="project" value="InterPro"/>
</dbReference>
<dbReference type="STRING" id="37360.A0A0G4IRR6"/>
<evidence type="ECO:0000256" key="3">
    <source>
        <dbReference type="ARBA" id="ARBA00022946"/>
    </source>
</evidence>
<dbReference type="OrthoDB" id="421327at2759"/>
<evidence type="ECO:0000256" key="1">
    <source>
        <dbReference type="ARBA" id="ARBA00004173"/>
    </source>
</evidence>
<dbReference type="InterPro" id="IPR029063">
    <property type="entry name" value="SAM-dependent_MTases_sf"/>
</dbReference>
<sequence>MWRSLARRQPSRLVRYTFTLPKGYNPFNDREQLFFESDRALDLARLAERAKVDKRKPSPAPVEDDSVVAVDDDGTIPWGVEQPEEPRFDNDPVVKMTRCDAWYEDVPATMLSAQRSALKSLGIRARQCIPDDILHAKGRFREHPWTRYVHSRLLHPTHVYTAERAGDYLITEHTMSFAVLRRLLRDVRKRLPDLQVDACLDVGAGTAAAAWAALDAFGAELAVTCVEPAPHMTSIGKQVTESFMRTTEWHATLATLPDRVDFPVVVGAFMLQEVHPAVRHELLDAMWDRVRPGGVLVLADLATPDANAVVVDSRMHVLERHRGEARTLSPCPHDNVCPWAAKFGFLNATNDRRKARQRGKQRNFCHFGQRVRLQSFVEQSIMHARPRTASLVRFQNEYLVPFCYAVLEKPVGGAARPDDGNRAAVGDDDILDPRTWSRIVRPPLKRGGHVIIDACQSDATLQRMVVSRKNGVGGPYKMARGQEWGDLWPYTKHAVADDPGAPSSTDQDEPLTEV</sequence>
<keyword evidence="5" id="KW-0411">Iron-sulfur</keyword>
<dbReference type="GO" id="GO:0003735">
    <property type="term" value="F:structural constituent of ribosome"/>
    <property type="evidence" value="ECO:0007669"/>
    <property type="project" value="TreeGrafter"/>
</dbReference>
<dbReference type="EMBL" id="OVEO01000009">
    <property type="protein sequence ID" value="SPQ98064.1"/>
    <property type="molecule type" value="Genomic_DNA"/>
</dbReference>
<evidence type="ECO:0000256" key="4">
    <source>
        <dbReference type="ARBA" id="ARBA00023004"/>
    </source>
</evidence>
<reference evidence="10 12" key="2">
    <citation type="submission" date="2018-03" db="EMBL/GenBank/DDBJ databases">
        <authorList>
            <person name="Fogelqvist J."/>
        </authorList>
    </citation>
    <scope>NUCLEOTIDE SEQUENCE [LARGE SCALE GENOMIC DNA]</scope>
</reference>
<dbReference type="Gene3D" id="3.40.50.150">
    <property type="entry name" value="Vaccinia Virus protein VP39"/>
    <property type="match status" value="1"/>
</dbReference>
<dbReference type="AlphaFoldDB" id="A0A0G4IRR6"/>
<dbReference type="Pfam" id="PF09243">
    <property type="entry name" value="Rsm22"/>
    <property type="match status" value="1"/>
</dbReference>
<evidence type="ECO:0000256" key="7">
    <source>
        <dbReference type="ARBA" id="ARBA00045681"/>
    </source>
</evidence>
<organism evidence="9 11">
    <name type="scientific">Plasmodiophora brassicae</name>
    <name type="common">Clubroot disease agent</name>
    <dbReference type="NCBI Taxonomy" id="37360"/>
    <lineage>
        <taxon>Eukaryota</taxon>
        <taxon>Sar</taxon>
        <taxon>Rhizaria</taxon>
        <taxon>Endomyxa</taxon>
        <taxon>Phytomyxea</taxon>
        <taxon>Plasmodiophorida</taxon>
        <taxon>Plasmodiophoridae</taxon>
        <taxon>Plasmodiophora</taxon>
    </lineage>
</organism>
<evidence type="ECO:0000256" key="6">
    <source>
        <dbReference type="ARBA" id="ARBA00023128"/>
    </source>
</evidence>
<evidence type="ECO:0000256" key="8">
    <source>
        <dbReference type="SAM" id="MobiDB-lite"/>
    </source>
</evidence>
<dbReference type="GO" id="GO:0051536">
    <property type="term" value="F:iron-sulfur cluster binding"/>
    <property type="evidence" value="ECO:0007669"/>
    <property type="project" value="UniProtKB-KW"/>
</dbReference>
<dbReference type="PANTHER" id="PTHR13184:SF5">
    <property type="entry name" value="METHYLTRANSFERASE-LIKE PROTEIN 17, MITOCHONDRIAL"/>
    <property type="match status" value="1"/>
</dbReference>
<geneLocation type="mitochondrion" evidence="10"/>